<dbReference type="FunFam" id="3.30.56.10:FF:000004">
    <property type="entry name" value="Phenylalanyl-tRNA synthetase, beta subunit"/>
    <property type="match status" value="1"/>
</dbReference>
<dbReference type="InterPro" id="IPR013598">
    <property type="entry name" value="Exportin-1/Importin-b-like"/>
</dbReference>
<dbReference type="InterPro" id="IPR011989">
    <property type="entry name" value="ARM-like"/>
</dbReference>
<comment type="similarity">
    <text evidence="3">Belongs to the phenylalanyl-tRNA synthetase beta subunit family. Type 2 subfamily.</text>
</comment>
<proteinExistence type="inferred from homology"/>
<dbReference type="SUPFAM" id="SSF56037">
    <property type="entry name" value="PheT/TilS domain"/>
    <property type="match status" value="1"/>
</dbReference>
<dbReference type="PROSITE" id="PS51483">
    <property type="entry name" value="B5"/>
    <property type="match status" value="1"/>
</dbReference>
<evidence type="ECO:0000256" key="5">
    <source>
        <dbReference type="ARBA" id="ARBA00011209"/>
    </source>
</evidence>
<dbReference type="SMART" id="SM00873">
    <property type="entry name" value="B3_4"/>
    <property type="match status" value="1"/>
</dbReference>
<keyword evidence="19" id="KW-0675">Receptor</keyword>
<reference evidence="24" key="1">
    <citation type="submission" date="2021-01" db="EMBL/GenBank/DDBJ databases">
        <authorList>
            <person name="Bezrukov I."/>
        </authorList>
    </citation>
    <scope>NUCLEOTIDE SEQUENCE</scope>
</reference>
<dbReference type="PANTHER" id="PTHR15952:SF11">
    <property type="entry name" value="EXPORTIN-T"/>
    <property type="match status" value="1"/>
</dbReference>
<keyword evidence="16 22" id="KW-0694">RNA-binding</keyword>
<keyword evidence="7 22" id="KW-0813">Transport</keyword>
<evidence type="ECO:0000256" key="3">
    <source>
        <dbReference type="ARBA" id="ARBA00007438"/>
    </source>
</evidence>
<dbReference type="GO" id="GO:0000049">
    <property type="term" value="F:tRNA binding"/>
    <property type="evidence" value="ECO:0007669"/>
    <property type="project" value="UniProtKB-UniRule"/>
</dbReference>
<evidence type="ECO:0000256" key="18">
    <source>
        <dbReference type="ARBA" id="ARBA00023146"/>
    </source>
</evidence>
<organism evidence="24 25">
    <name type="scientific">Arabidopsis arenosa</name>
    <name type="common">Sand rock-cress</name>
    <name type="synonym">Cardaminopsis arenosa</name>
    <dbReference type="NCBI Taxonomy" id="38785"/>
    <lineage>
        <taxon>Eukaryota</taxon>
        <taxon>Viridiplantae</taxon>
        <taxon>Streptophyta</taxon>
        <taxon>Embryophyta</taxon>
        <taxon>Tracheophyta</taxon>
        <taxon>Spermatophyta</taxon>
        <taxon>Magnoliopsida</taxon>
        <taxon>eudicotyledons</taxon>
        <taxon>Gunneridae</taxon>
        <taxon>Pentapetalae</taxon>
        <taxon>rosids</taxon>
        <taxon>malvids</taxon>
        <taxon>Brassicales</taxon>
        <taxon>Brassicaceae</taxon>
        <taxon>Camelineae</taxon>
        <taxon>Arabidopsis</taxon>
    </lineage>
</organism>
<evidence type="ECO:0000259" key="23">
    <source>
        <dbReference type="PROSITE" id="PS51483"/>
    </source>
</evidence>
<dbReference type="Pfam" id="PF19282">
    <property type="entry name" value="Exportin-T"/>
    <property type="match status" value="1"/>
</dbReference>
<dbReference type="FunFam" id="3.50.40.10:FF:000002">
    <property type="entry name" value="phenylalanine--tRNA ligase beta subunit"/>
    <property type="match status" value="1"/>
</dbReference>
<dbReference type="GO" id="GO:0071528">
    <property type="term" value="P:tRNA re-export from nucleus"/>
    <property type="evidence" value="ECO:0007669"/>
    <property type="project" value="UniProtKB-UniRule"/>
</dbReference>
<dbReference type="Gene3D" id="3.30.930.10">
    <property type="entry name" value="Bira Bifunctional Protein, Domain 2"/>
    <property type="match status" value="1"/>
</dbReference>
<keyword evidence="13" id="KW-0547">Nucleotide-binding</keyword>
<dbReference type="InterPro" id="IPR004531">
    <property type="entry name" value="Phe-tRNA-synth_IIc_bsu_arc_euk"/>
</dbReference>
<keyword evidence="9 22" id="KW-0820">tRNA-binding</keyword>
<keyword evidence="12" id="KW-0479">Metal-binding</keyword>
<dbReference type="InterPro" id="IPR040659">
    <property type="entry name" value="PhetRS_B1"/>
</dbReference>
<dbReference type="InterPro" id="IPR005146">
    <property type="entry name" value="B3/B4_tRNA-bd"/>
</dbReference>
<evidence type="ECO:0000256" key="16">
    <source>
        <dbReference type="ARBA" id="ARBA00022884"/>
    </source>
</evidence>
<feature type="domain" description="B5" evidence="23">
    <location>
        <begin position="1344"/>
        <end position="1424"/>
    </location>
</feature>
<dbReference type="FunFam" id="1.25.10.10:FF:000295">
    <property type="entry name" value="Exportin-T"/>
    <property type="match status" value="1"/>
</dbReference>
<evidence type="ECO:0000256" key="11">
    <source>
        <dbReference type="ARBA" id="ARBA00022694"/>
    </source>
</evidence>
<dbReference type="InterPro" id="IPR040017">
    <property type="entry name" value="XPOT"/>
</dbReference>
<evidence type="ECO:0000256" key="10">
    <source>
        <dbReference type="ARBA" id="ARBA00022598"/>
    </source>
</evidence>
<keyword evidence="11" id="KW-0819">tRNA processing</keyword>
<keyword evidence="15" id="KW-0460">Magnesium</keyword>
<comment type="function">
    <text evidence="22">tRNA nucleus export receptor which facilitates tRNA translocation across the nuclear pore complex.</text>
</comment>
<dbReference type="InterPro" id="IPR009061">
    <property type="entry name" value="DNA-bd_dom_put_sf"/>
</dbReference>
<dbReference type="GO" id="GO:0005524">
    <property type="term" value="F:ATP binding"/>
    <property type="evidence" value="ECO:0007669"/>
    <property type="project" value="UniProtKB-KW"/>
</dbReference>
<dbReference type="CDD" id="cd00769">
    <property type="entry name" value="PheRS_beta_core"/>
    <property type="match status" value="1"/>
</dbReference>
<evidence type="ECO:0000256" key="6">
    <source>
        <dbReference type="ARBA" id="ARBA00018928"/>
    </source>
</evidence>
<dbReference type="GO" id="GO:0008033">
    <property type="term" value="P:tRNA processing"/>
    <property type="evidence" value="ECO:0007669"/>
    <property type="project" value="UniProtKB-KW"/>
</dbReference>
<comment type="cofactor">
    <cofactor evidence="1">
        <name>Mg(2+)</name>
        <dbReference type="ChEBI" id="CHEBI:18420"/>
    </cofactor>
</comment>
<evidence type="ECO:0000313" key="25">
    <source>
        <dbReference type="Proteomes" id="UP000682877"/>
    </source>
</evidence>
<dbReference type="Pfam" id="PF03484">
    <property type="entry name" value="B5"/>
    <property type="match status" value="1"/>
</dbReference>
<dbReference type="GO" id="GO:0006432">
    <property type="term" value="P:phenylalanyl-tRNA aminoacylation"/>
    <property type="evidence" value="ECO:0007669"/>
    <property type="project" value="InterPro"/>
</dbReference>
<evidence type="ECO:0000256" key="17">
    <source>
        <dbReference type="ARBA" id="ARBA00022917"/>
    </source>
</evidence>
<keyword evidence="20 22" id="KW-0539">Nucleus</keyword>
<comment type="subcellular location">
    <subcellularLocation>
        <location evidence="2 22">Cytoplasm</location>
    </subcellularLocation>
    <subcellularLocation>
        <location evidence="22">Nucleus</location>
    </subcellularLocation>
    <text evidence="22">Shuttles between the nucleus and the cytoplasm.</text>
</comment>
<evidence type="ECO:0000256" key="21">
    <source>
        <dbReference type="ARBA" id="ARBA00049255"/>
    </source>
</evidence>
<evidence type="ECO:0000256" key="19">
    <source>
        <dbReference type="ARBA" id="ARBA00023170"/>
    </source>
</evidence>
<dbReference type="PANTHER" id="PTHR15952">
    <property type="entry name" value="EXPORTIN-T/LOS1"/>
    <property type="match status" value="1"/>
</dbReference>
<dbReference type="GO" id="GO:0016363">
    <property type="term" value="C:nuclear matrix"/>
    <property type="evidence" value="ECO:0007669"/>
    <property type="project" value="TreeGrafter"/>
</dbReference>
<dbReference type="GO" id="GO:0000287">
    <property type="term" value="F:magnesium ion binding"/>
    <property type="evidence" value="ECO:0007669"/>
    <property type="project" value="InterPro"/>
</dbReference>
<dbReference type="SUPFAM" id="SSF46955">
    <property type="entry name" value="Putative DNA-binding domain"/>
    <property type="match status" value="2"/>
</dbReference>
<dbReference type="NCBIfam" id="TIGR00471">
    <property type="entry name" value="pheT_arch"/>
    <property type="match status" value="1"/>
</dbReference>
<evidence type="ECO:0000256" key="22">
    <source>
        <dbReference type="RuleBase" id="RU366037"/>
    </source>
</evidence>
<dbReference type="InterPro" id="IPR005147">
    <property type="entry name" value="tRNA_synthase_B5-dom"/>
</dbReference>
<dbReference type="SUPFAM" id="SSF55681">
    <property type="entry name" value="Class II aaRS and biotin synthetases"/>
    <property type="match status" value="1"/>
</dbReference>
<dbReference type="InterPro" id="IPR016024">
    <property type="entry name" value="ARM-type_fold"/>
</dbReference>
<evidence type="ECO:0000256" key="8">
    <source>
        <dbReference type="ARBA" id="ARBA00022490"/>
    </source>
</evidence>
<evidence type="ECO:0000256" key="2">
    <source>
        <dbReference type="ARBA" id="ARBA00004496"/>
    </source>
</evidence>
<comment type="similarity">
    <text evidence="4 22">Belongs to the exportin family.</text>
</comment>
<dbReference type="GO" id="GO:0005643">
    <property type="term" value="C:nuclear pore"/>
    <property type="evidence" value="ECO:0007669"/>
    <property type="project" value="TreeGrafter"/>
</dbReference>
<keyword evidence="25" id="KW-1185">Reference proteome</keyword>
<comment type="catalytic activity">
    <reaction evidence="21">
        <text>tRNA(Phe) + L-phenylalanine + ATP = L-phenylalanyl-tRNA(Phe) + AMP + diphosphate + H(+)</text>
        <dbReference type="Rhea" id="RHEA:19413"/>
        <dbReference type="Rhea" id="RHEA-COMP:9668"/>
        <dbReference type="Rhea" id="RHEA-COMP:9699"/>
        <dbReference type="ChEBI" id="CHEBI:15378"/>
        <dbReference type="ChEBI" id="CHEBI:30616"/>
        <dbReference type="ChEBI" id="CHEBI:33019"/>
        <dbReference type="ChEBI" id="CHEBI:58095"/>
        <dbReference type="ChEBI" id="CHEBI:78442"/>
        <dbReference type="ChEBI" id="CHEBI:78531"/>
        <dbReference type="ChEBI" id="CHEBI:456215"/>
        <dbReference type="EC" id="6.1.1.20"/>
    </reaction>
</comment>
<dbReference type="FunFam" id="3.30.930.10:FF:000059">
    <property type="entry name" value="phenylalanine--tRNA ligase beta subunit"/>
    <property type="match status" value="1"/>
</dbReference>
<dbReference type="Pfam" id="PF18262">
    <property type="entry name" value="PhetRS_B1"/>
    <property type="match status" value="1"/>
</dbReference>
<evidence type="ECO:0000256" key="9">
    <source>
        <dbReference type="ARBA" id="ARBA00022555"/>
    </source>
</evidence>
<evidence type="ECO:0000256" key="15">
    <source>
        <dbReference type="ARBA" id="ARBA00022842"/>
    </source>
</evidence>
<evidence type="ECO:0000256" key="7">
    <source>
        <dbReference type="ARBA" id="ARBA00022448"/>
    </source>
</evidence>
<evidence type="ECO:0000256" key="20">
    <source>
        <dbReference type="ARBA" id="ARBA00023242"/>
    </source>
</evidence>
<dbReference type="Gene3D" id="1.25.10.10">
    <property type="entry name" value="Leucine-rich Repeat Variant"/>
    <property type="match status" value="1"/>
</dbReference>
<dbReference type="Pfam" id="PF17759">
    <property type="entry name" value="tRNA_synthFbeta"/>
    <property type="match status" value="1"/>
</dbReference>
<dbReference type="Pfam" id="PF08389">
    <property type="entry name" value="Xpo1"/>
    <property type="match status" value="1"/>
</dbReference>
<evidence type="ECO:0000256" key="1">
    <source>
        <dbReference type="ARBA" id="ARBA00001946"/>
    </source>
</evidence>
<keyword evidence="8 22" id="KW-0963">Cytoplasm</keyword>
<dbReference type="InterPro" id="IPR045864">
    <property type="entry name" value="aa-tRNA-synth_II/BPL/LPL"/>
</dbReference>
<dbReference type="Gene3D" id="3.50.40.10">
    <property type="entry name" value="Phenylalanyl-trna Synthetase, Chain B, domain 3"/>
    <property type="match status" value="1"/>
</dbReference>
<evidence type="ECO:0000256" key="13">
    <source>
        <dbReference type="ARBA" id="ARBA00022741"/>
    </source>
</evidence>
<sequence length="1632" mass="184366">MDDLEQAIVISFETGAVDSALKSQAVTYCQQIKETTSICSICIEKLWFSKLVQVQFWCLQTLQDVLRVRYGSMSMDEQSYVRKSVFSMACLEVIDNENAVRVVEGPPFVKNKLAQVLVTLIYFDYPLIWSSVFVDFMPHLSKGAVVIDMFCRVLNALDDELISLDYPRTSEEISVAARVKDAMRQQCVPQIARAWYDIVSLYRNSDPDLSATVLDCMRRFVSWIDIGLVANDAFVPLLFELILSDGLSDQFRGAAAGCILAMVSKRMDPQSKLPLLQTLQISRVFGLVSGDVDSELVSKVSTLLTGYAVEVLECHKRLNSEDTKAVSMDLLNEVLPSVFYVMRNCEVDSTFSIVQFLLGYVSTLKGLPALKEKQLLHITQILEVIRIQICYDPMYRNNLNLLDKIGLEEEDRMSEFRKDLFVLLRTVGRVAPEVTQHFIRNSLANAVESSSESNVEEVEAALSLLYSFGESMTEEAMKAGSGCLSELIPMLLTTQFPGHSYRLVALVYLENITRYMKFIQENSQYIPNVLGAFLDERGLHHQNVHVSRRAGYLFMRVVKLLKSKLVPFIDKILQNLQDTLSQLTTLNFASRELSGTEDGSHIFEAIGIIIGLEDVPAEKQSDYLSLLLTPLCQQIEAGLVQAKAASSEDFPVKIANIQFAIVAINALSKGFSERLVTASRPGIGLMFKQTLDVLLRVLIEFPKVEPLRSKVTSFIHRMVDTLGSAVFPYLPKALEQLLADSEPKEMVGFLVLLNQLICKFNSALRDILEEVYPVVADRIFKVIPRDGLPSRPGAVTEELRELIELQRMLYTFLHVIATHDLSSVFLTPKSTAYLDPMMQLLLNTSCNHKDITVRKACVQIFIKLIKDWCAKPYSEEKVPGFQNFVIEAFATNCCLYSVLDKSFDFSDANTHALFGEIITAQKVMYEKFGNAFLMHIMSKSFPSAQIPQDLAEQYCQKLQGNDIRGLKSYYQSLIENLRLQQNGSHTSLDVYSIVNVYLRGDKLYLTHNHVLRLEPRPCKVVPVHTHSLRQICCYFFLRFVNMPTISVGRDRLFAALGQSYTQEEFEDLCFRFGIELDDVTTEKAIIRKEKHIDEEADDDEEIIYKIEIPANRYDLLCLEGLAQALRVFNKKQEIPTYTLADISKDKLLKMNVKPETSKIRPFVVCAVLRGVTFDEARYNSFIDLQDKLHQNICRRRSLVAIGTHDLDTLQGPFTYEALPPTDINFVPLKQTKSFRADELIEFYKSDMKLKKFLHIIENSPVFPVLYDSKRTVLSLPPIINGAHSAITLQTKNVFIECTATDLTKAKIVLNTMVTTFSEYCARKFEIEPVEVTYDDGKSYIYPDLAVYDMEVPLSYITDSIGVSLEVEQVTSLLTRMQLHAEQAKSSDNQCAIKVHVPPSRSDVLHPCDVMEDVAIAYGFNNIPTRKPASIKPLPLNELTDLLRIEIAMNVYTEVVTWLLCSHKENFAMLNRVDDNSAVIIGNPRSADFEAMRRTLMPGILKTVGSNKDHPKPIKIYEISDVAMLDESKDVGASNRRHLAALHCGATSGFELIHGLVDRIMEVMAIPFVKSNDNNGYYIKLSQEPEFLPGRQASIVVRGKQIGNFGIVHPQVLNNFDIPDPCSFVEIDIEALL</sequence>
<accession>A0A8S1ZR99</accession>
<dbReference type="Proteomes" id="UP000682877">
    <property type="component" value="Chromosome 2"/>
</dbReference>
<keyword evidence="17" id="KW-0648">Protein biosynthesis</keyword>
<dbReference type="GO" id="GO:0031267">
    <property type="term" value="F:small GTPase binding"/>
    <property type="evidence" value="ECO:0007669"/>
    <property type="project" value="InterPro"/>
</dbReference>
<dbReference type="InterPro" id="IPR045546">
    <property type="entry name" value="Exportin-T_C"/>
</dbReference>
<keyword evidence="14" id="KW-0067">ATP-binding</keyword>
<dbReference type="SUPFAM" id="SSF48371">
    <property type="entry name" value="ARM repeat"/>
    <property type="match status" value="1"/>
</dbReference>
<keyword evidence="10" id="KW-0436">Ligase</keyword>
<keyword evidence="18" id="KW-0030">Aminoacyl-tRNA synthetase</keyword>
<dbReference type="GO" id="GO:0004826">
    <property type="term" value="F:phenylalanine-tRNA ligase activity"/>
    <property type="evidence" value="ECO:0007669"/>
    <property type="project" value="UniProtKB-EC"/>
</dbReference>
<gene>
    <name evidence="24" type="ORF">AARE701A_LOCUS5267</name>
</gene>
<evidence type="ECO:0000313" key="24">
    <source>
        <dbReference type="EMBL" id="CAE5963907.1"/>
    </source>
</evidence>
<dbReference type="GO" id="GO:0005737">
    <property type="term" value="C:cytoplasm"/>
    <property type="evidence" value="ECO:0007669"/>
    <property type="project" value="UniProtKB-SubCell"/>
</dbReference>
<evidence type="ECO:0000256" key="4">
    <source>
        <dbReference type="ARBA" id="ARBA00009466"/>
    </source>
</evidence>
<evidence type="ECO:0000256" key="14">
    <source>
        <dbReference type="ARBA" id="ARBA00022840"/>
    </source>
</evidence>
<dbReference type="Gene3D" id="3.30.56.10">
    <property type="match status" value="2"/>
</dbReference>
<dbReference type="InterPro" id="IPR020825">
    <property type="entry name" value="Phe-tRNA_synthase-like_B3/B4"/>
</dbReference>
<dbReference type="EMBL" id="LR999452">
    <property type="protein sequence ID" value="CAE5963907.1"/>
    <property type="molecule type" value="Genomic_DNA"/>
</dbReference>
<name>A0A8S1ZR99_ARAAE</name>
<dbReference type="InterPro" id="IPR041616">
    <property type="entry name" value="PheRS_beta_core"/>
</dbReference>
<dbReference type="Pfam" id="PF03483">
    <property type="entry name" value="B3_4"/>
    <property type="match status" value="1"/>
</dbReference>
<evidence type="ECO:0000256" key="12">
    <source>
        <dbReference type="ARBA" id="ARBA00022723"/>
    </source>
</evidence>
<protein>
    <recommendedName>
        <fullName evidence="6 22">Exportin-T</fullName>
    </recommendedName>
    <alternativeName>
        <fullName evidence="22">Exportin(tRNA)</fullName>
    </alternativeName>
    <alternativeName>
        <fullName evidence="22">tRNA exportin</fullName>
    </alternativeName>
</protein>
<comment type="subunit">
    <text evidence="5">Tetramer of two alpha and two beta subunits.</text>
</comment>
<dbReference type="FunFam" id="3.30.56.10:FF:000005">
    <property type="entry name" value="Phenylalanine--tRNA ligase beta subunit"/>
    <property type="match status" value="1"/>
</dbReference>
<dbReference type="SMART" id="SM00874">
    <property type="entry name" value="B5"/>
    <property type="match status" value="1"/>
</dbReference>